<evidence type="ECO:0000313" key="1">
    <source>
        <dbReference type="EMBL" id="GAB1288632.1"/>
    </source>
</evidence>
<name>A0ABQ0ENJ3_APOSI</name>
<reference evidence="1 2" key="1">
    <citation type="submission" date="2024-08" db="EMBL/GenBank/DDBJ databases">
        <title>The draft genome of Apodemus speciosus.</title>
        <authorList>
            <person name="Nabeshima K."/>
            <person name="Suzuki S."/>
            <person name="Onuma M."/>
        </authorList>
    </citation>
    <scope>NUCLEOTIDE SEQUENCE [LARGE SCALE GENOMIC DNA]</scope>
    <source>
        <strain evidence="1">IB14-021</strain>
    </source>
</reference>
<evidence type="ECO:0008006" key="3">
    <source>
        <dbReference type="Google" id="ProtNLM"/>
    </source>
</evidence>
<proteinExistence type="predicted"/>
<dbReference type="EMBL" id="BAAFST010000004">
    <property type="protein sequence ID" value="GAB1288632.1"/>
    <property type="molecule type" value="Genomic_DNA"/>
</dbReference>
<gene>
    <name evidence="1" type="ORF">APTSU1_000386200</name>
</gene>
<protein>
    <recommendedName>
        <fullName evidence="3">MHC class II antigen</fullName>
    </recommendedName>
</protein>
<accession>A0ABQ0ENJ3</accession>
<comment type="caution">
    <text evidence="1">The sequence shown here is derived from an EMBL/GenBank/DDBJ whole genome shotgun (WGS) entry which is preliminary data.</text>
</comment>
<keyword evidence="2" id="KW-1185">Reference proteome</keyword>
<sequence>MGGVTCPAVYQSQHLIRLHLITRVTFHWEGGRYTEDVMHEEVWLENNEFEELSNTPNLKSQRALNQW</sequence>
<evidence type="ECO:0000313" key="2">
    <source>
        <dbReference type="Proteomes" id="UP001623349"/>
    </source>
</evidence>
<dbReference type="Proteomes" id="UP001623349">
    <property type="component" value="Unassembled WGS sequence"/>
</dbReference>
<organism evidence="1 2">
    <name type="scientific">Apodemus speciosus</name>
    <name type="common">Large Japanese field mouse</name>
    <dbReference type="NCBI Taxonomy" id="105296"/>
    <lineage>
        <taxon>Eukaryota</taxon>
        <taxon>Metazoa</taxon>
        <taxon>Chordata</taxon>
        <taxon>Craniata</taxon>
        <taxon>Vertebrata</taxon>
        <taxon>Euteleostomi</taxon>
        <taxon>Mammalia</taxon>
        <taxon>Eutheria</taxon>
        <taxon>Euarchontoglires</taxon>
        <taxon>Glires</taxon>
        <taxon>Rodentia</taxon>
        <taxon>Myomorpha</taxon>
        <taxon>Muroidea</taxon>
        <taxon>Muridae</taxon>
        <taxon>Murinae</taxon>
        <taxon>Apodemus</taxon>
    </lineage>
</organism>